<feature type="binding site" evidence="12">
    <location>
        <position position="205"/>
    </location>
    <ligand>
        <name>Ca(2+)</name>
        <dbReference type="ChEBI" id="CHEBI:29108"/>
    </ligand>
</feature>
<keyword evidence="7 16" id="KW-0560">Oxidoreductase</keyword>
<dbReference type="CDD" id="cd10279">
    <property type="entry name" value="PQQ_ADH_II"/>
    <property type="match status" value="1"/>
</dbReference>
<evidence type="ECO:0000256" key="9">
    <source>
        <dbReference type="ARBA" id="ARBA00023157"/>
    </source>
</evidence>
<dbReference type="NCBIfam" id="TIGR03075">
    <property type="entry name" value="PQQ_enz_alc_DH"/>
    <property type="match status" value="1"/>
</dbReference>
<feature type="binding site" evidence="12">
    <location>
        <position position="335"/>
    </location>
    <ligand>
        <name>Ca(2+)</name>
        <dbReference type="ChEBI" id="CHEBI:29108"/>
    </ligand>
</feature>
<keyword evidence="3 12" id="KW-0479">Metal-binding</keyword>
<dbReference type="RefSeq" id="WP_143776480.1">
    <property type="nucleotide sequence ID" value="NZ_VKKU01000002.1"/>
</dbReference>
<dbReference type="GO" id="GO:0016614">
    <property type="term" value="F:oxidoreductase activity, acting on CH-OH group of donors"/>
    <property type="evidence" value="ECO:0007669"/>
    <property type="project" value="InterPro"/>
</dbReference>
<evidence type="ECO:0000256" key="11">
    <source>
        <dbReference type="PIRSR" id="PIRSR617512-2"/>
    </source>
</evidence>
<feature type="active site" description="Proton acceptor" evidence="10">
    <location>
        <position position="335"/>
    </location>
</feature>
<dbReference type="PANTHER" id="PTHR32303">
    <property type="entry name" value="QUINOPROTEIN ALCOHOL DEHYDROGENASE (CYTOCHROME C)"/>
    <property type="match status" value="1"/>
</dbReference>
<feature type="disulfide bond" evidence="13">
    <location>
        <begin position="137"/>
        <end position="138"/>
    </location>
</feature>
<feature type="domain" description="Cytochrome c" evidence="15">
    <location>
        <begin position="632"/>
        <end position="711"/>
    </location>
</feature>
<dbReference type="Pfam" id="PF01011">
    <property type="entry name" value="PQQ"/>
    <property type="match status" value="1"/>
</dbReference>
<dbReference type="OrthoDB" id="9794322at2"/>
<sequence>MIKKLGLVAAAAALMVMTGSCQNKDGPTDVPGFAAIDGEYLKTGGDGSNWAMTGFSYNEQRHSPLTQINADNVKDLGIAWFADLPDARGQEATPVVVDGKMFVSTAWSKVLAFDAKTGKPLWSFDPEVDKARGVKACCDVVNRGVAFWKGSVFVGTIDGRLISLDASTGKQLWSAQTLDPKSNGTITGVPRVVKDKVVIGFGGAEFGARGYVTAYDADTGKQVWRFYTTPNPKGEPDGAASDEILKTSAIKTWSAKPKKGDWRESGGGGTVWDAIVYDAELDQLYLGVGNGNPWNHGVRSNGEGDNLFLSSIVALKPDTGEYVWHYQETPAESWDYTATQPIILATEKRDGKDVKVLYHAPKNGFFFTIDRVSGKMLSADPFIDGITWAKGYDLKTGRPIENPEARYEKTGKLYLANPSPLGAHNWHPMSYNPATGLVYIPALYIGGAYMPPAAPNEQERKPLGFNTGGAMATADLPDDVNFVKAVKAAITGKLVAFDPRTGKAKWTVDHPASWNGGTMTTAGNLVFQGTAMGEFRAYAADSGKQLLNLNVQSGVLSGASTYMVDGEQYVAFLTSKGGAFPLVIGYAGATSSAIPNIPRLIVLKLGGKVALPALPETPPYVWDPPAKFGTAADIAAGQSNFQRYCLVCHGPGAVGNGVLPDLRKSAAIADAGTWKSVVIDGVLKGNGMVSFAAVLTPKEADQVRAYVVTRAHYGKEHDAALVGGGKPAR</sequence>
<dbReference type="Gene3D" id="1.10.760.10">
    <property type="entry name" value="Cytochrome c-like domain"/>
    <property type="match status" value="1"/>
</dbReference>
<dbReference type="InterPro" id="IPR002372">
    <property type="entry name" value="PQQ_rpt_dom"/>
</dbReference>
<evidence type="ECO:0000256" key="10">
    <source>
        <dbReference type="PIRSR" id="PIRSR617512-1"/>
    </source>
</evidence>
<dbReference type="InterPro" id="IPR017512">
    <property type="entry name" value="PQQ_MeOH/EtOH_DH"/>
</dbReference>
<keyword evidence="6 11" id="KW-0634">PQQ</keyword>
<keyword evidence="17" id="KW-1185">Reference proteome</keyword>
<gene>
    <name evidence="16" type="ORF">FOM92_08690</name>
</gene>
<feature type="binding site" evidence="11">
    <location>
        <position position="187"/>
    </location>
    <ligand>
        <name>pyrroloquinoline quinone</name>
        <dbReference type="ChEBI" id="CHEBI:58442"/>
    </ligand>
</feature>
<feature type="binding site" evidence="12">
    <location>
        <position position="290"/>
    </location>
    <ligand>
        <name>Ca(2+)</name>
        <dbReference type="ChEBI" id="CHEBI:29108"/>
    </ligand>
</feature>
<evidence type="ECO:0000256" key="5">
    <source>
        <dbReference type="ARBA" id="ARBA00022837"/>
    </source>
</evidence>
<evidence type="ECO:0000256" key="4">
    <source>
        <dbReference type="ARBA" id="ARBA00022729"/>
    </source>
</evidence>
<evidence type="ECO:0000256" key="13">
    <source>
        <dbReference type="PIRSR" id="PIRSR617512-4"/>
    </source>
</evidence>
<evidence type="ECO:0000256" key="8">
    <source>
        <dbReference type="ARBA" id="ARBA00023004"/>
    </source>
</evidence>
<dbReference type="InterPro" id="IPR018391">
    <property type="entry name" value="PQQ_b-propeller_rpt"/>
</dbReference>
<feature type="binding site" evidence="11">
    <location>
        <begin position="203"/>
        <end position="204"/>
    </location>
    <ligand>
        <name>pyrroloquinoline quinone</name>
        <dbReference type="ChEBI" id="CHEBI:58442"/>
    </ligand>
</feature>
<keyword evidence="2 11" id="KW-0349">Heme</keyword>
<feature type="binding site" evidence="11">
    <location>
        <position position="91"/>
    </location>
    <ligand>
        <name>pyrroloquinoline quinone</name>
        <dbReference type="ChEBI" id="CHEBI:58442"/>
    </ligand>
</feature>
<protein>
    <submittedName>
        <fullName evidence="16">PQQ-dependent dehydrogenase, methanol/ethanol family</fullName>
        <ecNumber evidence="16">1.1.2.-</ecNumber>
    </submittedName>
</protein>
<dbReference type="GO" id="GO:0020037">
    <property type="term" value="F:heme binding"/>
    <property type="evidence" value="ECO:0007669"/>
    <property type="project" value="InterPro"/>
</dbReference>
<dbReference type="EMBL" id="VKKU01000002">
    <property type="protein sequence ID" value="TSB01285.1"/>
    <property type="molecule type" value="Genomic_DNA"/>
</dbReference>
<dbReference type="InterPro" id="IPR011047">
    <property type="entry name" value="Quinoprotein_ADH-like_sf"/>
</dbReference>
<dbReference type="Gene3D" id="2.140.10.10">
    <property type="entry name" value="Quinoprotein alcohol dehydrogenase-like superfamily"/>
    <property type="match status" value="1"/>
</dbReference>
<dbReference type="PROSITE" id="PS51257">
    <property type="entry name" value="PROKAR_LIPOPROTEIN"/>
    <property type="match status" value="1"/>
</dbReference>
<organism evidence="16 17">
    <name type="scientific">Sphingorhabdus contaminans</name>
    <dbReference type="NCBI Taxonomy" id="1343899"/>
    <lineage>
        <taxon>Bacteria</taxon>
        <taxon>Pseudomonadati</taxon>
        <taxon>Pseudomonadota</taxon>
        <taxon>Alphaproteobacteria</taxon>
        <taxon>Sphingomonadales</taxon>
        <taxon>Sphingomonadaceae</taxon>
        <taxon>Sphingorhabdus</taxon>
    </lineage>
</organism>
<dbReference type="SUPFAM" id="SSF50998">
    <property type="entry name" value="Quinoprotein alcohol dehydrogenase-like"/>
    <property type="match status" value="1"/>
</dbReference>
<keyword evidence="4 14" id="KW-0732">Signal</keyword>
<comment type="cofactor">
    <cofactor evidence="11">
        <name>pyrroloquinoline quinone</name>
        <dbReference type="ChEBI" id="CHEBI:58442"/>
    </cofactor>
    <text evidence="11">Binds 1 PQQ group per subunit.</text>
</comment>
<dbReference type="Pfam" id="PF13442">
    <property type="entry name" value="Cytochrome_CBB3"/>
    <property type="match status" value="1"/>
</dbReference>
<comment type="cofactor">
    <cofactor evidence="11">
        <name>heme c</name>
        <dbReference type="ChEBI" id="CHEBI:61717"/>
    </cofactor>
    <text evidence="11">Binds 1 heme c group per subunit.</text>
</comment>
<evidence type="ECO:0000313" key="17">
    <source>
        <dbReference type="Proteomes" id="UP000320160"/>
    </source>
</evidence>
<dbReference type="GO" id="GO:0005509">
    <property type="term" value="F:calcium ion binding"/>
    <property type="evidence" value="ECO:0007669"/>
    <property type="project" value="InterPro"/>
</dbReference>
<keyword evidence="8 12" id="KW-0408">Iron</keyword>
<feature type="binding site" description="covalent" evidence="11">
    <location>
        <position position="648"/>
    </location>
    <ligand>
        <name>heme c</name>
        <dbReference type="ChEBI" id="CHEBI:61717"/>
    </ligand>
</feature>
<evidence type="ECO:0000256" key="7">
    <source>
        <dbReference type="ARBA" id="ARBA00023002"/>
    </source>
</evidence>
<dbReference type="Pfam" id="PF13360">
    <property type="entry name" value="PQQ_2"/>
    <property type="match status" value="1"/>
</dbReference>
<feature type="binding site" evidence="11">
    <location>
        <begin position="425"/>
        <end position="426"/>
    </location>
    <ligand>
        <name>pyrroloquinoline quinone</name>
        <dbReference type="ChEBI" id="CHEBI:58442"/>
    </ligand>
</feature>
<evidence type="ECO:0000313" key="16">
    <source>
        <dbReference type="EMBL" id="TSB01285.1"/>
    </source>
</evidence>
<dbReference type="InterPro" id="IPR036909">
    <property type="entry name" value="Cyt_c-like_dom_sf"/>
</dbReference>
<comment type="similarity">
    <text evidence="1">Belongs to the bacterial PQQ dehydrogenase family.</text>
</comment>
<dbReference type="GO" id="GO:0009055">
    <property type="term" value="F:electron transfer activity"/>
    <property type="evidence" value="ECO:0007669"/>
    <property type="project" value="InterPro"/>
</dbReference>
<feature type="binding site" evidence="11">
    <location>
        <position position="270"/>
    </location>
    <ligand>
        <name>pyrroloquinoline quinone</name>
        <dbReference type="ChEBI" id="CHEBI:58442"/>
    </ligand>
</feature>
<comment type="cofactor">
    <cofactor evidence="12">
        <name>Ca(2+)</name>
        <dbReference type="ChEBI" id="CHEBI:29108"/>
    </cofactor>
    <text evidence="12">Binds 1 Ca(2+) ion per subunit.</text>
</comment>
<evidence type="ECO:0000256" key="6">
    <source>
        <dbReference type="ARBA" id="ARBA00022891"/>
    </source>
</evidence>
<evidence type="ECO:0000256" key="3">
    <source>
        <dbReference type="ARBA" id="ARBA00022723"/>
    </source>
</evidence>
<feature type="binding site" description="axial binding residue" evidence="12">
    <location>
        <position position="649"/>
    </location>
    <ligand>
        <name>heme c</name>
        <dbReference type="ChEBI" id="CHEBI:61717"/>
    </ligand>
    <ligandPart>
        <name>Fe</name>
        <dbReference type="ChEBI" id="CHEBI:18248"/>
    </ligandPart>
</feature>
<dbReference type="InterPro" id="IPR009056">
    <property type="entry name" value="Cyt_c-like_dom"/>
</dbReference>
<feature type="binding site" description="covalent" evidence="11">
    <location>
        <position position="645"/>
    </location>
    <ligand>
        <name>heme c</name>
        <dbReference type="ChEBI" id="CHEBI:61717"/>
    </ligand>
</feature>
<keyword evidence="5 12" id="KW-0106">Calcium</keyword>
<proteinExistence type="inferred from homology"/>
<dbReference type="AlphaFoldDB" id="A0A553W9B4"/>
<feature type="binding site" description="axial binding residue" evidence="12">
    <location>
        <position position="688"/>
    </location>
    <ligand>
        <name>heme c</name>
        <dbReference type="ChEBI" id="CHEBI:61717"/>
    </ligand>
    <ligandPart>
        <name>Fe</name>
        <dbReference type="ChEBI" id="CHEBI:18248"/>
    </ligandPart>
</feature>
<comment type="caution">
    <text evidence="16">The sequence shown here is derived from an EMBL/GenBank/DDBJ whole genome shotgun (WGS) entry which is preliminary data.</text>
</comment>
<feature type="chain" id="PRO_5022167140" evidence="14">
    <location>
        <begin position="24"/>
        <end position="729"/>
    </location>
</feature>
<feature type="binding site" evidence="11">
    <location>
        <position position="143"/>
    </location>
    <ligand>
        <name>pyrroloquinoline quinone</name>
        <dbReference type="ChEBI" id="CHEBI:58442"/>
    </ligand>
</feature>
<dbReference type="SUPFAM" id="SSF46626">
    <property type="entry name" value="Cytochrome c"/>
    <property type="match status" value="1"/>
</dbReference>
<evidence type="ECO:0000256" key="14">
    <source>
        <dbReference type="SAM" id="SignalP"/>
    </source>
</evidence>
<dbReference type="PROSITE" id="PS51007">
    <property type="entry name" value="CYTC"/>
    <property type="match status" value="1"/>
</dbReference>
<dbReference type="GO" id="GO:0016020">
    <property type="term" value="C:membrane"/>
    <property type="evidence" value="ECO:0007669"/>
    <property type="project" value="InterPro"/>
</dbReference>
<accession>A0A553W9B4</accession>
<evidence type="ECO:0000256" key="2">
    <source>
        <dbReference type="ARBA" id="ARBA00022617"/>
    </source>
</evidence>
<dbReference type="SMART" id="SM00564">
    <property type="entry name" value="PQQ"/>
    <property type="match status" value="6"/>
</dbReference>
<evidence type="ECO:0000259" key="15">
    <source>
        <dbReference type="PROSITE" id="PS51007"/>
    </source>
</evidence>
<evidence type="ECO:0000256" key="12">
    <source>
        <dbReference type="PIRSR" id="PIRSR617512-3"/>
    </source>
</evidence>
<dbReference type="EC" id="1.1.2.-" evidence="16"/>
<feature type="signal peptide" evidence="14">
    <location>
        <begin position="1"/>
        <end position="23"/>
    </location>
</feature>
<reference evidence="16 17" key="1">
    <citation type="submission" date="2019-07" db="EMBL/GenBank/DDBJ databases">
        <authorList>
            <person name="Park M."/>
        </authorList>
    </citation>
    <scope>NUCLEOTIDE SEQUENCE [LARGE SCALE GENOMIC DNA]</scope>
    <source>
        <strain evidence="16 17">KCTC32445</strain>
    </source>
</reference>
<feature type="binding site" evidence="11">
    <location>
        <position position="362"/>
    </location>
    <ligand>
        <name>pyrroloquinoline quinone</name>
        <dbReference type="ChEBI" id="CHEBI:58442"/>
    </ligand>
</feature>
<dbReference type="Proteomes" id="UP000320160">
    <property type="component" value="Unassembled WGS sequence"/>
</dbReference>
<keyword evidence="9 13" id="KW-1015">Disulfide bond</keyword>
<name>A0A553W9B4_9SPHN</name>
<evidence type="ECO:0000256" key="1">
    <source>
        <dbReference type="ARBA" id="ARBA00008156"/>
    </source>
</evidence>